<dbReference type="EMBL" id="KV878588">
    <property type="protein sequence ID" value="OJJ57425.1"/>
    <property type="molecule type" value="Genomic_DNA"/>
</dbReference>
<dbReference type="RefSeq" id="XP_040701231.1">
    <property type="nucleotide sequence ID" value="XM_040847264.1"/>
</dbReference>
<dbReference type="InterPro" id="IPR053221">
    <property type="entry name" value="Burnettramic_acid_biosynth"/>
</dbReference>
<sequence>MKGLAASIGFASESMSAQKTHSHPEDEDEQHEEDWYLDEAQDQLIEHEQGYPEIKAESESRSWDIDKLVESFIRNHPPPAPSSGASLPYPVILPQRRPSSRRRGFIRAYAPVLADCGIDQATFLDFLDTAERAGQARPWLYAINLASFGTAMLPSGISIATSIAVQLAVKMAMEVEGRRRTNTFLDRLNDGFFRPRGLYCLVMTYKPETPSPYATFDLHSVIDPSIDDGEAGILEKFRAKYQRADGTTHGVPFPETAPLVFPELDNLQDRGDPGSKLSGGLRGKKEFLANYLDKRAQAQFTKDNPDSALAKGPQPTFSSRYADPAHPSNEGSLVAVVSGGNVTRDQLLPRSAARRAHRDEKPRRMGPLGRLASRVQSGSSGFGTSSGAHDEGYRSSLGSRQLPSQFGIVSGIKNFTSNILYLMIVNLPTEEEMAQAEEMM</sequence>
<protein>
    <submittedName>
        <fullName evidence="2">Uncharacterized protein</fullName>
    </submittedName>
</protein>
<dbReference type="AlphaFoldDB" id="A0A1L9TDF1"/>
<evidence type="ECO:0000256" key="1">
    <source>
        <dbReference type="SAM" id="MobiDB-lite"/>
    </source>
</evidence>
<evidence type="ECO:0000313" key="2">
    <source>
        <dbReference type="EMBL" id="OJJ57425.1"/>
    </source>
</evidence>
<organism evidence="2 3">
    <name type="scientific">Aspergillus sydowii CBS 593.65</name>
    <dbReference type="NCBI Taxonomy" id="1036612"/>
    <lineage>
        <taxon>Eukaryota</taxon>
        <taxon>Fungi</taxon>
        <taxon>Dikarya</taxon>
        <taxon>Ascomycota</taxon>
        <taxon>Pezizomycotina</taxon>
        <taxon>Eurotiomycetes</taxon>
        <taxon>Eurotiomycetidae</taxon>
        <taxon>Eurotiales</taxon>
        <taxon>Aspergillaceae</taxon>
        <taxon>Aspergillus</taxon>
        <taxon>Aspergillus subgen. Nidulantes</taxon>
    </lineage>
</organism>
<dbReference type="Proteomes" id="UP000184356">
    <property type="component" value="Unassembled WGS sequence"/>
</dbReference>
<dbReference type="STRING" id="1036612.A0A1L9TDF1"/>
<reference evidence="3" key="1">
    <citation type="journal article" date="2017" name="Genome Biol.">
        <title>Comparative genomics reveals high biological diversity and specific adaptations in the industrially and medically important fungal genus Aspergillus.</title>
        <authorList>
            <person name="de Vries R.P."/>
            <person name="Riley R."/>
            <person name="Wiebenga A."/>
            <person name="Aguilar-Osorio G."/>
            <person name="Amillis S."/>
            <person name="Uchima C.A."/>
            <person name="Anderluh G."/>
            <person name="Asadollahi M."/>
            <person name="Askin M."/>
            <person name="Barry K."/>
            <person name="Battaglia E."/>
            <person name="Bayram O."/>
            <person name="Benocci T."/>
            <person name="Braus-Stromeyer S.A."/>
            <person name="Caldana C."/>
            <person name="Canovas D."/>
            <person name="Cerqueira G.C."/>
            <person name="Chen F."/>
            <person name="Chen W."/>
            <person name="Choi C."/>
            <person name="Clum A."/>
            <person name="Dos Santos R.A."/>
            <person name="Damasio A.R."/>
            <person name="Diallinas G."/>
            <person name="Emri T."/>
            <person name="Fekete E."/>
            <person name="Flipphi M."/>
            <person name="Freyberg S."/>
            <person name="Gallo A."/>
            <person name="Gournas C."/>
            <person name="Habgood R."/>
            <person name="Hainaut M."/>
            <person name="Harispe M.L."/>
            <person name="Henrissat B."/>
            <person name="Hilden K.S."/>
            <person name="Hope R."/>
            <person name="Hossain A."/>
            <person name="Karabika E."/>
            <person name="Karaffa L."/>
            <person name="Karanyi Z."/>
            <person name="Krasevec N."/>
            <person name="Kuo A."/>
            <person name="Kusch H."/>
            <person name="LaButti K."/>
            <person name="Lagendijk E.L."/>
            <person name="Lapidus A."/>
            <person name="Levasseur A."/>
            <person name="Lindquist E."/>
            <person name="Lipzen A."/>
            <person name="Logrieco A.F."/>
            <person name="MacCabe A."/>
            <person name="Maekelae M.R."/>
            <person name="Malavazi I."/>
            <person name="Melin P."/>
            <person name="Meyer V."/>
            <person name="Mielnichuk N."/>
            <person name="Miskei M."/>
            <person name="Molnar A.P."/>
            <person name="Mule G."/>
            <person name="Ngan C.Y."/>
            <person name="Orejas M."/>
            <person name="Orosz E."/>
            <person name="Ouedraogo J.P."/>
            <person name="Overkamp K.M."/>
            <person name="Park H.-S."/>
            <person name="Perrone G."/>
            <person name="Piumi F."/>
            <person name="Punt P.J."/>
            <person name="Ram A.F."/>
            <person name="Ramon A."/>
            <person name="Rauscher S."/>
            <person name="Record E."/>
            <person name="Riano-Pachon D.M."/>
            <person name="Robert V."/>
            <person name="Roehrig J."/>
            <person name="Ruller R."/>
            <person name="Salamov A."/>
            <person name="Salih N.S."/>
            <person name="Samson R.A."/>
            <person name="Sandor E."/>
            <person name="Sanguinetti M."/>
            <person name="Schuetze T."/>
            <person name="Sepcic K."/>
            <person name="Shelest E."/>
            <person name="Sherlock G."/>
            <person name="Sophianopoulou V."/>
            <person name="Squina F.M."/>
            <person name="Sun H."/>
            <person name="Susca A."/>
            <person name="Todd R.B."/>
            <person name="Tsang A."/>
            <person name="Unkles S.E."/>
            <person name="van de Wiele N."/>
            <person name="van Rossen-Uffink D."/>
            <person name="Oliveira J.V."/>
            <person name="Vesth T.C."/>
            <person name="Visser J."/>
            <person name="Yu J.-H."/>
            <person name="Zhou M."/>
            <person name="Andersen M.R."/>
            <person name="Archer D.B."/>
            <person name="Baker S.E."/>
            <person name="Benoit I."/>
            <person name="Brakhage A.A."/>
            <person name="Braus G.H."/>
            <person name="Fischer R."/>
            <person name="Frisvad J.C."/>
            <person name="Goldman G.H."/>
            <person name="Houbraken J."/>
            <person name="Oakley B."/>
            <person name="Pocsi I."/>
            <person name="Scazzocchio C."/>
            <person name="Seiboth B."/>
            <person name="vanKuyk P.A."/>
            <person name="Wortman J."/>
            <person name="Dyer P.S."/>
            <person name="Grigoriev I.V."/>
        </authorList>
    </citation>
    <scope>NUCLEOTIDE SEQUENCE [LARGE SCALE GENOMIC DNA]</scope>
    <source>
        <strain evidence="3">CBS 593.65</strain>
    </source>
</reference>
<gene>
    <name evidence="2" type="ORF">ASPSYDRAFT_46567</name>
</gene>
<dbReference type="VEuPathDB" id="FungiDB:ASPSYDRAFT_46567"/>
<feature type="region of interest" description="Disordered" evidence="1">
    <location>
        <begin position="298"/>
        <end position="396"/>
    </location>
</feature>
<dbReference type="OrthoDB" id="3433125at2759"/>
<proteinExistence type="predicted"/>
<feature type="non-terminal residue" evidence="2">
    <location>
        <position position="440"/>
    </location>
</feature>
<name>A0A1L9TDF1_9EURO</name>
<dbReference type="GeneID" id="63763337"/>
<dbReference type="PANTHER" id="PTHR38887:SF1">
    <property type="entry name" value="RAS MODIFICATION PROTEIN ERF4"/>
    <property type="match status" value="1"/>
</dbReference>
<feature type="compositionally biased region" description="Low complexity" evidence="1">
    <location>
        <begin position="377"/>
        <end position="387"/>
    </location>
</feature>
<accession>A0A1L9TDF1</accession>
<evidence type="ECO:0000313" key="3">
    <source>
        <dbReference type="Proteomes" id="UP000184356"/>
    </source>
</evidence>
<keyword evidence="3" id="KW-1185">Reference proteome</keyword>
<feature type="region of interest" description="Disordered" evidence="1">
    <location>
        <begin position="1"/>
        <end position="33"/>
    </location>
</feature>
<dbReference type="PANTHER" id="PTHR38887">
    <property type="entry name" value="CHROMOSOME 21, WHOLE GENOME SHOTGUN SEQUENCE"/>
    <property type="match status" value="1"/>
</dbReference>